<reference evidence="1" key="1">
    <citation type="submission" date="2023-07" db="EMBL/GenBank/DDBJ databases">
        <title>draft genome sequence of fig (Ficus carica).</title>
        <authorList>
            <person name="Takahashi T."/>
            <person name="Nishimura K."/>
        </authorList>
    </citation>
    <scope>NUCLEOTIDE SEQUENCE</scope>
</reference>
<proteinExistence type="predicted"/>
<keyword evidence="2" id="KW-1185">Reference proteome</keyword>
<name>A0AA88CHR7_FICCA</name>
<dbReference type="EMBL" id="BTGU01007705">
    <property type="protein sequence ID" value="GMN20498.1"/>
    <property type="molecule type" value="Genomic_DNA"/>
</dbReference>
<sequence length="41" mass="4394">MFGRGVPHRQFNIGGAEACRHWACRKVGRKSSPGIVELAGG</sequence>
<dbReference type="AlphaFoldDB" id="A0AA88CHR7"/>
<protein>
    <submittedName>
        <fullName evidence="1">Uncharacterized protein</fullName>
    </submittedName>
</protein>
<accession>A0AA88CHR7</accession>
<dbReference type="Proteomes" id="UP001187192">
    <property type="component" value="Unassembled WGS sequence"/>
</dbReference>
<evidence type="ECO:0000313" key="1">
    <source>
        <dbReference type="EMBL" id="GMN20498.1"/>
    </source>
</evidence>
<feature type="non-terminal residue" evidence="1">
    <location>
        <position position="41"/>
    </location>
</feature>
<organism evidence="1 2">
    <name type="scientific">Ficus carica</name>
    <name type="common">Common fig</name>
    <dbReference type="NCBI Taxonomy" id="3494"/>
    <lineage>
        <taxon>Eukaryota</taxon>
        <taxon>Viridiplantae</taxon>
        <taxon>Streptophyta</taxon>
        <taxon>Embryophyta</taxon>
        <taxon>Tracheophyta</taxon>
        <taxon>Spermatophyta</taxon>
        <taxon>Magnoliopsida</taxon>
        <taxon>eudicotyledons</taxon>
        <taxon>Gunneridae</taxon>
        <taxon>Pentapetalae</taxon>
        <taxon>rosids</taxon>
        <taxon>fabids</taxon>
        <taxon>Rosales</taxon>
        <taxon>Moraceae</taxon>
        <taxon>Ficeae</taxon>
        <taxon>Ficus</taxon>
    </lineage>
</organism>
<comment type="caution">
    <text evidence="1">The sequence shown here is derived from an EMBL/GenBank/DDBJ whole genome shotgun (WGS) entry which is preliminary data.</text>
</comment>
<gene>
    <name evidence="1" type="ORF">TIFTF001_050042</name>
</gene>
<evidence type="ECO:0000313" key="2">
    <source>
        <dbReference type="Proteomes" id="UP001187192"/>
    </source>
</evidence>